<proteinExistence type="predicted"/>
<keyword evidence="7" id="KW-0378">Hydrolase</keyword>
<protein>
    <submittedName>
        <fullName evidence="7">Effector of murein hydrolase LrgA (UPF0299 family)</fullName>
    </submittedName>
</protein>
<evidence type="ECO:0000313" key="7">
    <source>
        <dbReference type="EMBL" id="MDP9837835.1"/>
    </source>
</evidence>
<name>A0ABT9PTN8_9HYPH</name>
<gene>
    <name evidence="7" type="ORF">J2T09_002592</name>
</gene>
<evidence type="ECO:0000256" key="6">
    <source>
        <dbReference type="SAM" id="Phobius"/>
    </source>
</evidence>
<evidence type="ECO:0000256" key="4">
    <source>
        <dbReference type="ARBA" id="ARBA00022989"/>
    </source>
</evidence>
<dbReference type="EMBL" id="JAUSRF010000007">
    <property type="protein sequence ID" value="MDP9837835.1"/>
    <property type="molecule type" value="Genomic_DNA"/>
</dbReference>
<keyword evidence="5 6" id="KW-0472">Membrane</keyword>
<evidence type="ECO:0000256" key="2">
    <source>
        <dbReference type="ARBA" id="ARBA00022475"/>
    </source>
</evidence>
<sequence length="123" mass="13069">MLRGIAALLLFQLLGESLVFLTRLPVPGPVVGIVLLFAVMQAGRRFGHTKYPRIEAVADTMLSNLGLMFVPAGVGVVALWGVVQNQATAIIAVLVLSAIFTLAITVWTFIGVRKLIARSGAGR</sequence>
<keyword evidence="4 6" id="KW-1133">Transmembrane helix</keyword>
<dbReference type="Pfam" id="PF03788">
    <property type="entry name" value="LrgA"/>
    <property type="match status" value="1"/>
</dbReference>
<comment type="subcellular location">
    <subcellularLocation>
        <location evidence="1">Cell membrane</location>
        <topology evidence="1">Multi-pass membrane protein</topology>
    </subcellularLocation>
</comment>
<comment type="caution">
    <text evidence="7">The sequence shown here is derived from an EMBL/GenBank/DDBJ whole genome shotgun (WGS) entry which is preliminary data.</text>
</comment>
<feature type="transmembrane region" description="Helical" evidence="6">
    <location>
        <begin position="64"/>
        <end position="83"/>
    </location>
</feature>
<keyword evidence="8" id="KW-1185">Reference proteome</keyword>
<dbReference type="InterPro" id="IPR005538">
    <property type="entry name" value="LrgA/CidA"/>
</dbReference>
<keyword evidence="3 6" id="KW-0812">Transmembrane</keyword>
<evidence type="ECO:0000256" key="3">
    <source>
        <dbReference type="ARBA" id="ARBA00022692"/>
    </source>
</evidence>
<dbReference type="GO" id="GO:0016787">
    <property type="term" value="F:hydrolase activity"/>
    <property type="evidence" value="ECO:0007669"/>
    <property type="project" value="UniProtKB-KW"/>
</dbReference>
<evidence type="ECO:0000256" key="1">
    <source>
        <dbReference type="ARBA" id="ARBA00004651"/>
    </source>
</evidence>
<keyword evidence="2" id="KW-1003">Cell membrane</keyword>
<dbReference type="RefSeq" id="WP_306835176.1">
    <property type="nucleotide sequence ID" value="NZ_JAUSRF010000007.1"/>
</dbReference>
<evidence type="ECO:0000256" key="5">
    <source>
        <dbReference type="ARBA" id="ARBA00023136"/>
    </source>
</evidence>
<accession>A0ABT9PTN8</accession>
<dbReference type="Proteomes" id="UP001241472">
    <property type="component" value="Unassembled WGS sequence"/>
</dbReference>
<reference evidence="7 8" key="1">
    <citation type="submission" date="2023-07" db="EMBL/GenBank/DDBJ databases">
        <title>Sorghum-associated microbial communities from plants grown in Nebraska, USA.</title>
        <authorList>
            <person name="Schachtman D."/>
        </authorList>
    </citation>
    <scope>NUCLEOTIDE SEQUENCE [LARGE SCALE GENOMIC DNA]</scope>
    <source>
        <strain evidence="7 8">DS1307</strain>
    </source>
</reference>
<organism evidence="7 8">
    <name type="scientific">Neorhizobium huautlense</name>
    <dbReference type="NCBI Taxonomy" id="67774"/>
    <lineage>
        <taxon>Bacteria</taxon>
        <taxon>Pseudomonadati</taxon>
        <taxon>Pseudomonadota</taxon>
        <taxon>Alphaproteobacteria</taxon>
        <taxon>Hyphomicrobiales</taxon>
        <taxon>Rhizobiaceae</taxon>
        <taxon>Rhizobium/Agrobacterium group</taxon>
        <taxon>Neorhizobium</taxon>
    </lineage>
</organism>
<feature type="transmembrane region" description="Helical" evidence="6">
    <location>
        <begin position="89"/>
        <end position="110"/>
    </location>
</feature>
<dbReference type="PANTHER" id="PTHR33931">
    <property type="entry name" value="HOLIN-LIKE PROTEIN CIDA-RELATED"/>
    <property type="match status" value="1"/>
</dbReference>
<feature type="transmembrane region" description="Helical" evidence="6">
    <location>
        <begin position="25"/>
        <end position="43"/>
    </location>
</feature>
<evidence type="ECO:0000313" key="8">
    <source>
        <dbReference type="Proteomes" id="UP001241472"/>
    </source>
</evidence>
<dbReference type="PANTHER" id="PTHR33931:SF2">
    <property type="entry name" value="HOLIN-LIKE PROTEIN CIDA"/>
    <property type="match status" value="1"/>
</dbReference>